<feature type="compositionally biased region" description="Polar residues" evidence="5">
    <location>
        <begin position="397"/>
        <end position="410"/>
    </location>
</feature>
<dbReference type="PANTHER" id="PTHR10131">
    <property type="entry name" value="TNF RECEPTOR ASSOCIATED FACTOR"/>
    <property type="match status" value="1"/>
</dbReference>
<keyword evidence="1" id="KW-1017">Isopeptide bond</keyword>
<feature type="region of interest" description="Disordered" evidence="5">
    <location>
        <begin position="375"/>
        <end position="410"/>
    </location>
</feature>
<organism evidence="7 9">
    <name type="scientific">Didymodactylos carnosus</name>
    <dbReference type="NCBI Taxonomy" id="1234261"/>
    <lineage>
        <taxon>Eukaryota</taxon>
        <taxon>Metazoa</taxon>
        <taxon>Spiralia</taxon>
        <taxon>Gnathifera</taxon>
        <taxon>Rotifera</taxon>
        <taxon>Eurotatoria</taxon>
        <taxon>Bdelloidea</taxon>
        <taxon>Philodinida</taxon>
        <taxon>Philodinidae</taxon>
        <taxon>Didymodactylos</taxon>
    </lineage>
</organism>
<feature type="domain" description="MATH" evidence="6">
    <location>
        <begin position="188"/>
        <end position="335"/>
    </location>
</feature>
<dbReference type="InterPro" id="IPR002083">
    <property type="entry name" value="MATH/TRAF_dom"/>
</dbReference>
<dbReference type="EMBL" id="CAJNOQ010007018">
    <property type="protein sequence ID" value="CAF1155096.1"/>
    <property type="molecule type" value="Genomic_DNA"/>
</dbReference>
<dbReference type="FunFam" id="2.60.210.10:FF:000001">
    <property type="entry name" value="TNF receptor-associated factor"/>
    <property type="match status" value="1"/>
</dbReference>
<sequence>MVEKSLMGEHYLSELHQRILMTLIRQLVVLIHSGQLTIPSFSSDENQSHSSVTTDHNYVRTTIDYDRVTKDEPFDHAPLIIPTNTVQSSVSSAVISDLSSQLQQRYETLTVVTRSIPALSDDIIRLSSQSLHHQHLAESYQNQTNQIKQSIAEKETYINVIKLNGEIVQQEITSMQQKVDDSQSLAYDGTLTWKTSNVSDKMADAQSERQTSIYSPPFYSSPTGYKMRARLYLQGDGNARRTHMSLFFVIMRGKYDAILKWPFSFKVTFCLYDQSGQQRHIVDSFRPDIKSNSFQRPRSEMNIASGIPKFFPLPMIEQVDNNYIKNDTMYIKVIVDFGDISKIILPYILNLNPGLPAHVQRQMIKQEIEKRQAQQSLSFPVNASMPVQGDNRLIPPSTDNNNSGDNNMTS</sequence>
<dbReference type="Pfam" id="PF21355">
    <property type="entry name" value="TRAF-mep_MATH"/>
    <property type="match status" value="1"/>
</dbReference>
<comment type="caution">
    <text evidence="7">The sequence shown here is derived from an EMBL/GenBank/DDBJ whole genome shotgun (WGS) entry which is preliminary data.</text>
</comment>
<evidence type="ECO:0000259" key="6">
    <source>
        <dbReference type="PROSITE" id="PS50144"/>
    </source>
</evidence>
<dbReference type="AlphaFoldDB" id="A0A814T1F6"/>
<dbReference type="CDD" id="cd00270">
    <property type="entry name" value="MATH_TRAF_C"/>
    <property type="match status" value="1"/>
</dbReference>
<evidence type="ECO:0000256" key="4">
    <source>
        <dbReference type="ARBA" id="ARBA00023054"/>
    </source>
</evidence>
<protein>
    <recommendedName>
        <fullName evidence="6">MATH domain-containing protein</fullName>
    </recommendedName>
</protein>
<gene>
    <name evidence="7" type="ORF">GPM918_LOCUS21386</name>
    <name evidence="8" type="ORF">SRO942_LOCUS21383</name>
</gene>
<accession>A0A814T1F6</accession>
<dbReference type="InterPro" id="IPR049342">
    <property type="entry name" value="TRAF1-6_MATH_dom"/>
</dbReference>
<reference evidence="7" key="1">
    <citation type="submission" date="2021-02" db="EMBL/GenBank/DDBJ databases">
        <authorList>
            <person name="Nowell W R."/>
        </authorList>
    </citation>
    <scope>NUCLEOTIDE SEQUENCE</scope>
</reference>
<dbReference type="InterPro" id="IPR008974">
    <property type="entry name" value="TRAF-like"/>
</dbReference>
<dbReference type="OrthoDB" id="6499288at2759"/>
<dbReference type="Gene3D" id="2.60.210.10">
    <property type="entry name" value="Apoptosis, Tumor Necrosis Factor Receptor Associated Protein 2, Chain A"/>
    <property type="match status" value="1"/>
</dbReference>
<dbReference type="PROSITE" id="PS50144">
    <property type="entry name" value="MATH"/>
    <property type="match status" value="1"/>
</dbReference>
<evidence type="ECO:0000313" key="9">
    <source>
        <dbReference type="Proteomes" id="UP000663829"/>
    </source>
</evidence>
<dbReference type="GO" id="GO:0005164">
    <property type="term" value="F:tumor necrosis factor receptor binding"/>
    <property type="evidence" value="ECO:0007669"/>
    <property type="project" value="TreeGrafter"/>
</dbReference>
<keyword evidence="3" id="KW-0832">Ubl conjugation</keyword>
<evidence type="ECO:0000313" key="8">
    <source>
        <dbReference type="EMBL" id="CAF3918536.1"/>
    </source>
</evidence>
<evidence type="ECO:0000313" key="7">
    <source>
        <dbReference type="EMBL" id="CAF1155096.1"/>
    </source>
</evidence>
<proteinExistence type="predicted"/>
<evidence type="ECO:0000256" key="5">
    <source>
        <dbReference type="SAM" id="MobiDB-lite"/>
    </source>
</evidence>
<evidence type="ECO:0000256" key="2">
    <source>
        <dbReference type="ARBA" id="ARBA00022703"/>
    </source>
</evidence>
<keyword evidence="4" id="KW-0175">Coiled coil</keyword>
<dbReference type="GO" id="GO:0006915">
    <property type="term" value="P:apoptotic process"/>
    <property type="evidence" value="ECO:0007669"/>
    <property type="project" value="UniProtKB-KW"/>
</dbReference>
<dbReference type="PANTHER" id="PTHR10131:SF138">
    <property type="entry name" value="RE66324P"/>
    <property type="match status" value="1"/>
</dbReference>
<dbReference type="GO" id="GO:0009898">
    <property type="term" value="C:cytoplasmic side of plasma membrane"/>
    <property type="evidence" value="ECO:0007669"/>
    <property type="project" value="TreeGrafter"/>
</dbReference>
<evidence type="ECO:0000256" key="3">
    <source>
        <dbReference type="ARBA" id="ARBA00022843"/>
    </source>
</evidence>
<dbReference type="GO" id="GO:0043122">
    <property type="term" value="P:regulation of canonical NF-kappaB signal transduction"/>
    <property type="evidence" value="ECO:0007669"/>
    <property type="project" value="TreeGrafter"/>
</dbReference>
<dbReference type="SMART" id="SM00061">
    <property type="entry name" value="MATH"/>
    <property type="match status" value="1"/>
</dbReference>
<evidence type="ECO:0000256" key="1">
    <source>
        <dbReference type="ARBA" id="ARBA00022499"/>
    </source>
</evidence>
<name>A0A814T1F6_9BILA</name>
<keyword evidence="2" id="KW-0053">Apoptosis</keyword>
<dbReference type="EMBL" id="CAJOBC010007017">
    <property type="protein sequence ID" value="CAF3918536.1"/>
    <property type="molecule type" value="Genomic_DNA"/>
</dbReference>
<keyword evidence="9" id="KW-1185">Reference proteome</keyword>
<dbReference type="SUPFAM" id="SSF49599">
    <property type="entry name" value="TRAF domain-like"/>
    <property type="match status" value="1"/>
</dbReference>
<dbReference type="Proteomes" id="UP000663829">
    <property type="component" value="Unassembled WGS sequence"/>
</dbReference>
<dbReference type="Proteomes" id="UP000681722">
    <property type="component" value="Unassembled WGS sequence"/>
</dbReference>